<dbReference type="InterPro" id="IPR003593">
    <property type="entry name" value="AAA+_ATPase"/>
</dbReference>
<keyword evidence="1" id="KW-0813">Transport</keyword>
<dbReference type="Pfam" id="PF00005">
    <property type="entry name" value="ABC_tran"/>
    <property type="match status" value="1"/>
</dbReference>
<comment type="caution">
    <text evidence="5">The sequence shown here is derived from an EMBL/GenBank/DDBJ whole genome shotgun (WGS) entry which is preliminary data.</text>
</comment>
<dbReference type="GO" id="GO:0055085">
    <property type="term" value="P:transmembrane transport"/>
    <property type="evidence" value="ECO:0007669"/>
    <property type="project" value="UniProtKB-ARBA"/>
</dbReference>
<dbReference type="SMART" id="SM00382">
    <property type="entry name" value="AAA"/>
    <property type="match status" value="1"/>
</dbReference>
<dbReference type="InterPro" id="IPR050319">
    <property type="entry name" value="ABC_transp_ATP-bind"/>
</dbReference>
<dbReference type="EMBL" id="QKRB01000030">
    <property type="protein sequence ID" value="PZD97191.1"/>
    <property type="molecule type" value="Genomic_DNA"/>
</dbReference>
<evidence type="ECO:0000256" key="2">
    <source>
        <dbReference type="ARBA" id="ARBA00022741"/>
    </source>
</evidence>
<evidence type="ECO:0000256" key="1">
    <source>
        <dbReference type="ARBA" id="ARBA00022448"/>
    </source>
</evidence>
<evidence type="ECO:0000259" key="4">
    <source>
        <dbReference type="PROSITE" id="PS50893"/>
    </source>
</evidence>
<dbReference type="GO" id="GO:0016887">
    <property type="term" value="F:ATP hydrolysis activity"/>
    <property type="evidence" value="ECO:0007669"/>
    <property type="project" value="InterPro"/>
</dbReference>
<dbReference type="SUPFAM" id="SSF52540">
    <property type="entry name" value="P-loop containing nucleoside triphosphate hydrolases"/>
    <property type="match status" value="1"/>
</dbReference>
<dbReference type="Gene3D" id="3.40.50.300">
    <property type="entry name" value="P-loop containing nucleotide triphosphate hydrolases"/>
    <property type="match status" value="1"/>
</dbReference>
<evidence type="ECO:0000313" key="6">
    <source>
        <dbReference type="Proteomes" id="UP000249522"/>
    </source>
</evidence>
<dbReference type="Proteomes" id="UP000249522">
    <property type="component" value="Unassembled WGS sequence"/>
</dbReference>
<gene>
    <name evidence="5" type="ORF">DNH61_03685</name>
</gene>
<accession>A0A2W1LZR4</accession>
<dbReference type="InterPro" id="IPR017871">
    <property type="entry name" value="ABC_transporter-like_CS"/>
</dbReference>
<organism evidence="5 6">
    <name type="scientific">Paenibacillus sambharensis</name>
    <dbReference type="NCBI Taxonomy" id="1803190"/>
    <lineage>
        <taxon>Bacteria</taxon>
        <taxon>Bacillati</taxon>
        <taxon>Bacillota</taxon>
        <taxon>Bacilli</taxon>
        <taxon>Bacillales</taxon>
        <taxon>Paenibacillaceae</taxon>
        <taxon>Paenibacillus</taxon>
    </lineage>
</organism>
<dbReference type="AlphaFoldDB" id="A0A2W1LZR4"/>
<reference evidence="5 6" key="1">
    <citation type="submission" date="2018-06" db="EMBL/GenBank/DDBJ databases">
        <title>Paenibacillus imtechensis sp. nov.</title>
        <authorList>
            <person name="Pinnaka A.K."/>
            <person name="Singh H."/>
            <person name="Kaur M."/>
        </authorList>
    </citation>
    <scope>NUCLEOTIDE SEQUENCE [LARGE SCALE GENOMIC DNA]</scope>
    <source>
        <strain evidence="5 6">SMB1</strain>
    </source>
</reference>
<feature type="domain" description="ABC transporter" evidence="4">
    <location>
        <begin position="2"/>
        <end position="250"/>
    </location>
</feature>
<dbReference type="PROSITE" id="PS50893">
    <property type="entry name" value="ABC_TRANSPORTER_2"/>
    <property type="match status" value="1"/>
</dbReference>
<keyword evidence="2" id="KW-0547">Nucleotide-binding</keyword>
<evidence type="ECO:0000313" key="5">
    <source>
        <dbReference type="EMBL" id="PZD97191.1"/>
    </source>
</evidence>
<evidence type="ECO:0000256" key="3">
    <source>
        <dbReference type="ARBA" id="ARBA00022840"/>
    </source>
</evidence>
<keyword evidence="3 5" id="KW-0067">ATP-binding</keyword>
<dbReference type="PANTHER" id="PTHR43776">
    <property type="entry name" value="TRANSPORT ATP-BINDING PROTEIN"/>
    <property type="match status" value="1"/>
</dbReference>
<protein>
    <submittedName>
        <fullName evidence="5">Nickel import ATP-binding protein NikE</fullName>
    </submittedName>
</protein>
<dbReference type="InterPro" id="IPR027417">
    <property type="entry name" value="P-loop_NTPase"/>
</dbReference>
<dbReference type="OrthoDB" id="9802264at2"/>
<dbReference type="RefSeq" id="WP_111145333.1">
    <property type="nucleotide sequence ID" value="NZ_QKRB01000030.1"/>
</dbReference>
<dbReference type="PROSITE" id="PS00211">
    <property type="entry name" value="ABC_TRANSPORTER_1"/>
    <property type="match status" value="1"/>
</dbReference>
<dbReference type="InterPro" id="IPR003439">
    <property type="entry name" value="ABC_transporter-like_ATP-bd"/>
</dbReference>
<sequence length="280" mass="31758">MIEFVNVSKQFRDGKWWGQKKTIQAVRQVSLQIKAGTCFALVGESGSGKSTLGNLLIGLEKPDQGQVLFQDINLHEAGPEQRQRLRRDMQIVFQDPYSAVNPRMKIKDVIAEPMRVHLEYSAGEIKERVKQLLEEVGLSEDAGEQYSHQFSGGQLQRVTIARAISIRPKVIILDEVINSLDVLVQVSIMKLLKHLQRNLNLTYLFICHDLHAVKLFADEVAVLDKGEIVDYTNDVTRFDQLKHPASRRLIEAELPIVTQASEVHKQTDEEYVVTKGLYVS</sequence>
<dbReference type="GO" id="GO:0005524">
    <property type="term" value="F:ATP binding"/>
    <property type="evidence" value="ECO:0007669"/>
    <property type="project" value="UniProtKB-KW"/>
</dbReference>
<dbReference type="CDD" id="cd03257">
    <property type="entry name" value="ABC_NikE_OppD_transporters"/>
    <property type="match status" value="1"/>
</dbReference>
<keyword evidence="6" id="KW-1185">Reference proteome</keyword>
<name>A0A2W1LZR4_9BACL</name>
<proteinExistence type="predicted"/>